<dbReference type="GO" id="GO:0005634">
    <property type="term" value="C:nucleus"/>
    <property type="evidence" value="ECO:0007669"/>
    <property type="project" value="UniProtKB-SubCell"/>
</dbReference>
<evidence type="ECO:0000256" key="8">
    <source>
        <dbReference type="SAM" id="MobiDB-lite"/>
    </source>
</evidence>
<feature type="domain" description="Zn(2)-C6 fungal-type" evidence="9">
    <location>
        <begin position="52"/>
        <end position="82"/>
    </location>
</feature>
<dbReference type="InterPro" id="IPR007219">
    <property type="entry name" value="XnlR_reg_dom"/>
</dbReference>
<dbReference type="PROSITE" id="PS00463">
    <property type="entry name" value="ZN2_CY6_FUNGAL_1"/>
    <property type="match status" value="1"/>
</dbReference>
<evidence type="ECO:0000256" key="6">
    <source>
        <dbReference type="ARBA" id="ARBA00023163"/>
    </source>
</evidence>
<dbReference type="PANTHER" id="PTHR47782:SF8">
    <property type="entry name" value="ZN(II)2CYS6 TRANSCRIPTION FACTOR (EUROFUNG)"/>
    <property type="match status" value="1"/>
</dbReference>
<proteinExistence type="predicted"/>
<evidence type="ECO:0000313" key="11">
    <source>
        <dbReference type="Proteomes" id="UP000237481"/>
    </source>
</evidence>
<dbReference type="SMART" id="SM00066">
    <property type="entry name" value="GAL4"/>
    <property type="match status" value="1"/>
</dbReference>
<keyword evidence="5" id="KW-0238">DNA-binding</keyword>
<evidence type="ECO:0000259" key="9">
    <source>
        <dbReference type="PROSITE" id="PS50048"/>
    </source>
</evidence>
<comment type="caution">
    <text evidence="10">The sequence shown here is derived from an EMBL/GenBank/DDBJ whole genome shotgun (WGS) entry which is preliminary data.</text>
</comment>
<keyword evidence="7" id="KW-0539">Nucleus</keyword>
<dbReference type="GO" id="GO:0006351">
    <property type="term" value="P:DNA-templated transcription"/>
    <property type="evidence" value="ECO:0007669"/>
    <property type="project" value="InterPro"/>
</dbReference>
<protein>
    <submittedName>
        <fullName evidence="10">Transcriptional activator protein acu-15</fullName>
    </submittedName>
</protein>
<feature type="region of interest" description="Disordered" evidence="8">
    <location>
        <begin position="802"/>
        <end position="822"/>
    </location>
</feature>
<dbReference type="AlphaFoldDB" id="A0A2S4L278"/>
<evidence type="ECO:0000256" key="5">
    <source>
        <dbReference type="ARBA" id="ARBA00023125"/>
    </source>
</evidence>
<feature type="compositionally biased region" description="Polar residues" evidence="8">
    <location>
        <begin position="16"/>
        <end position="29"/>
    </location>
</feature>
<dbReference type="EMBL" id="PKSG01000314">
    <property type="protein sequence ID" value="POR36545.1"/>
    <property type="molecule type" value="Genomic_DNA"/>
</dbReference>
<feature type="region of interest" description="Disordered" evidence="8">
    <location>
        <begin position="608"/>
        <end position="638"/>
    </location>
</feature>
<dbReference type="SMART" id="SM00906">
    <property type="entry name" value="Fungal_trans"/>
    <property type="match status" value="1"/>
</dbReference>
<dbReference type="GO" id="GO:0008270">
    <property type="term" value="F:zinc ion binding"/>
    <property type="evidence" value="ECO:0007669"/>
    <property type="project" value="InterPro"/>
</dbReference>
<dbReference type="Pfam" id="PF00172">
    <property type="entry name" value="Zn_clus"/>
    <property type="match status" value="1"/>
</dbReference>
<keyword evidence="3" id="KW-0862">Zinc</keyword>
<dbReference type="CDD" id="cd12148">
    <property type="entry name" value="fungal_TF_MHR"/>
    <property type="match status" value="1"/>
</dbReference>
<evidence type="ECO:0000256" key="4">
    <source>
        <dbReference type="ARBA" id="ARBA00023015"/>
    </source>
</evidence>
<feature type="region of interest" description="Disordered" evidence="8">
    <location>
        <begin position="692"/>
        <end position="789"/>
    </location>
</feature>
<feature type="region of interest" description="Disordered" evidence="8">
    <location>
        <begin position="187"/>
        <end position="210"/>
    </location>
</feature>
<dbReference type="InterPro" id="IPR036864">
    <property type="entry name" value="Zn2-C6_fun-type_DNA-bd_sf"/>
</dbReference>
<evidence type="ECO:0000256" key="1">
    <source>
        <dbReference type="ARBA" id="ARBA00004123"/>
    </source>
</evidence>
<dbReference type="GO" id="GO:0000981">
    <property type="term" value="F:DNA-binding transcription factor activity, RNA polymerase II-specific"/>
    <property type="evidence" value="ECO:0007669"/>
    <property type="project" value="InterPro"/>
</dbReference>
<keyword evidence="2" id="KW-0479">Metal-binding</keyword>
<dbReference type="Proteomes" id="UP000237481">
    <property type="component" value="Unassembled WGS sequence"/>
</dbReference>
<dbReference type="InterPro" id="IPR001138">
    <property type="entry name" value="Zn2Cys6_DnaBD"/>
</dbReference>
<comment type="subcellular location">
    <subcellularLocation>
        <location evidence="1">Nucleus</location>
    </subcellularLocation>
</comment>
<dbReference type="STRING" id="94208.A0A2S4L278"/>
<dbReference type="PROSITE" id="PS50048">
    <property type="entry name" value="ZN2_CY6_FUNGAL_2"/>
    <property type="match status" value="1"/>
</dbReference>
<feature type="compositionally biased region" description="Polar residues" evidence="8">
    <location>
        <begin position="714"/>
        <end position="733"/>
    </location>
</feature>
<sequence>MDPAHIFRQGLGSVPPRQNQGYAAQSQKPPQAHDDLSDDDASGHRVAHTLTACCRCRQRKTRCDPTLPRCLPCERSGSTCEYLDTAKGKKINRYYVITLQDKVRALEAELGQYTDDESDYPRTNEDIVRPGGMIRLKASDETPRYLGPSSGIAMTRLLMEEAKRYTESHRISELIPEVRARSQARMQSIQMTSPTAGRKKSYPMVSERPAESLPKRDTVAKLVEVYRLQSQLFWPVLHEKDFERDLEAVYNGDSDPYRNFVVRMVIAISLQKLETQYAGLADSYYVAAMQYAEAVIRPKGLKTLQCLILIGQYSLLTPTRTPVYYVVGLATRICQQEGLTDEQTITAGYSLDPQTIDMRRRLVWIVATVEFGLSYHMGRPSSFATGDDRMDVNFFATVDDEHISPNGIQSGPPSERKLAAIHFYKTRQLQAEIRGVLYEKKKAEPKNDLHPWYSSICKRMTDWLDGSPENPQWFRTWFTGVYHEMRTVLYRPSPQVPQPSPRAAKICFESSAFVLQQSQKQVESGNVSITWVFLLALNSALNALLWATSYPEVRQAHPREEVEDLVNLSLLCLDRCVERWPGTAYTSELYGIISKACLQSYEPRGADNQQTGFSFASPPSVSEQRSSPDGYAQSANSQHQTPFLNAPQFGFVFDSPPDSMSAYTFDPNFPPHPTFRSNSIFCNPGTDSNGRRFSYFPPDFMQSGDAAPEDPGASNVSPDQTLPSPANHNSNQLPTPPESVPTGAMSTATPSTTLSPPGLPQQAAGMSDASADPSAISVQTNTSPPQKFMPSQVNAAQVVPNFTTSRPHHPSSQQRPLPVTTSSADWYSPPAPFISPYNFGPMSGNFFNDAMPNNFAESPGAGLGLHNIGAGLETASPFSYVPPGRQGSLTHSQQMELMNVLETEGVGDIDAFLNAGNNMADARWY</sequence>
<evidence type="ECO:0000256" key="2">
    <source>
        <dbReference type="ARBA" id="ARBA00022723"/>
    </source>
</evidence>
<dbReference type="Gene3D" id="4.10.240.10">
    <property type="entry name" value="Zn(2)-C6 fungal-type DNA-binding domain"/>
    <property type="match status" value="1"/>
</dbReference>
<keyword evidence="4" id="KW-0805">Transcription regulation</keyword>
<dbReference type="PANTHER" id="PTHR47782">
    <property type="entry name" value="ZN(II)2CYS6 TRANSCRIPTION FACTOR (EUROFUNG)-RELATED"/>
    <property type="match status" value="1"/>
</dbReference>
<accession>A0A2S4L278</accession>
<feature type="compositionally biased region" description="Polar residues" evidence="8">
    <location>
        <begin position="776"/>
        <end position="789"/>
    </location>
</feature>
<dbReference type="Pfam" id="PF04082">
    <property type="entry name" value="Fungal_trans"/>
    <property type="match status" value="1"/>
</dbReference>
<dbReference type="CDD" id="cd00067">
    <property type="entry name" value="GAL4"/>
    <property type="match status" value="1"/>
</dbReference>
<organism evidence="10 11">
    <name type="scientific">Tolypocladium paradoxum</name>
    <dbReference type="NCBI Taxonomy" id="94208"/>
    <lineage>
        <taxon>Eukaryota</taxon>
        <taxon>Fungi</taxon>
        <taxon>Dikarya</taxon>
        <taxon>Ascomycota</taxon>
        <taxon>Pezizomycotina</taxon>
        <taxon>Sordariomycetes</taxon>
        <taxon>Hypocreomycetidae</taxon>
        <taxon>Hypocreales</taxon>
        <taxon>Ophiocordycipitaceae</taxon>
        <taxon>Tolypocladium</taxon>
    </lineage>
</organism>
<evidence type="ECO:0000256" key="7">
    <source>
        <dbReference type="ARBA" id="ARBA00023242"/>
    </source>
</evidence>
<dbReference type="GO" id="GO:0045944">
    <property type="term" value="P:positive regulation of transcription by RNA polymerase II"/>
    <property type="evidence" value="ECO:0007669"/>
    <property type="project" value="TreeGrafter"/>
</dbReference>
<keyword evidence="6" id="KW-0804">Transcription</keyword>
<feature type="region of interest" description="Disordered" evidence="8">
    <location>
        <begin position="1"/>
        <end position="42"/>
    </location>
</feature>
<evidence type="ECO:0000256" key="3">
    <source>
        <dbReference type="ARBA" id="ARBA00022833"/>
    </source>
</evidence>
<reference evidence="10 11" key="1">
    <citation type="submission" date="2018-01" db="EMBL/GenBank/DDBJ databases">
        <title>Harnessing the power of phylogenomics to disentangle the directionality and signatures of interkingdom host jumping in the parasitic fungal genus Tolypocladium.</title>
        <authorList>
            <person name="Quandt C.A."/>
            <person name="Patterson W."/>
            <person name="Spatafora J.W."/>
        </authorList>
    </citation>
    <scope>NUCLEOTIDE SEQUENCE [LARGE SCALE GENOMIC DNA]</scope>
    <source>
        <strain evidence="10 11">NRBC 100945</strain>
    </source>
</reference>
<dbReference type="InterPro" id="IPR052202">
    <property type="entry name" value="Yeast_MetPath_Reg"/>
</dbReference>
<name>A0A2S4L278_9HYPO</name>
<evidence type="ECO:0000313" key="10">
    <source>
        <dbReference type="EMBL" id="POR36545.1"/>
    </source>
</evidence>
<dbReference type="OrthoDB" id="5416384at2759"/>
<dbReference type="SUPFAM" id="SSF57701">
    <property type="entry name" value="Zn2/Cys6 DNA-binding domain"/>
    <property type="match status" value="1"/>
</dbReference>
<dbReference type="GO" id="GO:0043565">
    <property type="term" value="F:sequence-specific DNA binding"/>
    <property type="evidence" value="ECO:0007669"/>
    <property type="project" value="TreeGrafter"/>
</dbReference>
<keyword evidence="11" id="KW-1185">Reference proteome</keyword>
<gene>
    <name evidence="10" type="ORF">TPAR_03263</name>
</gene>
<feature type="compositionally biased region" description="Low complexity" evidence="8">
    <location>
        <begin position="746"/>
        <end position="756"/>
    </location>
</feature>